<dbReference type="Pfam" id="PF14602">
    <property type="entry name" value="Hexapep_2"/>
    <property type="match status" value="1"/>
</dbReference>
<evidence type="ECO:0000256" key="2">
    <source>
        <dbReference type="ARBA" id="ARBA00022737"/>
    </source>
</evidence>
<evidence type="ECO:0008006" key="6">
    <source>
        <dbReference type="Google" id="ProtNLM"/>
    </source>
</evidence>
<sequence>MRRVERFPSPGGKNSMRYSFRLVGLTRVSFNFLVITLCRYLPFLELKNFLYRRLLGVKIGKDVSVGLMAMLDIFYPHLISVGDNTVIGYNATILTHEFLVHEYRKGPVEIGSNVMIGSNVTILPGVRIGDGAVIGAGSLVNRDIPPGALAAGVPAVVRRGTRN</sequence>
<keyword evidence="5" id="KW-1185">Reference proteome</keyword>
<dbReference type="CDD" id="cd04647">
    <property type="entry name" value="LbH_MAT_like"/>
    <property type="match status" value="1"/>
</dbReference>
<dbReference type="InterPro" id="IPR001451">
    <property type="entry name" value="Hexapep"/>
</dbReference>
<keyword evidence="3" id="KW-0472">Membrane</keyword>
<evidence type="ECO:0000313" key="5">
    <source>
        <dbReference type="Proteomes" id="UP000006556"/>
    </source>
</evidence>
<evidence type="ECO:0000256" key="1">
    <source>
        <dbReference type="ARBA" id="ARBA00022679"/>
    </source>
</evidence>
<dbReference type="PROSITE" id="PS00101">
    <property type="entry name" value="HEXAPEP_TRANSFERASES"/>
    <property type="match status" value="1"/>
</dbReference>
<dbReference type="AlphaFoldDB" id="A5CYP2"/>
<dbReference type="Proteomes" id="UP000006556">
    <property type="component" value="Chromosome"/>
</dbReference>
<reference evidence="5" key="1">
    <citation type="journal article" date="2008" name="Genome Res.">
        <title>The genome of Pelotomaculum thermopropionicum reveals niche-associated evolution in anaerobic microbiota.</title>
        <authorList>
            <person name="Kosaka T."/>
            <person name="Kato S."/>
            <person name="Shimoyama T."/>
            <person name="Ishii S."/>
            <person name="Abe T."/>
            <person name="Watanabe K."/>
        </authorList>
    </citation>
    <scope>NUCLEOTIDE SEQUENCE [LARGE SCALE GENOMIC DNA]</scope>
    <source>
        <strain evidence="5">DSM 13744 / JCM 10971 / SI</strain>
    </source>
</reference>
<dbReference type="GO" id="GO:0016740">
    <property type="term" value="F:transferase activity"/>
    <property type="evidence" value="ECO:0007669"/>
    <property type="project" value="UniProtKB-KW"/>
</dbReference>
<evidence type="ECO:0000313" key="4">
    <source>
        <dbReference type="EMBL" id="BAF60907.1"/>
    </source>
</evidence>
<evidence type="ECO:0000256" key="3">
    <source>
        <dbReference type="SAM" id="Phobius"/>
    </source>
</evidence>
<dbReference type="STRING" id="370438.PTH_2726"/>
<dbReference type="eggNOG" id="COG0110">
    <property type="taxonomic scope" value="Bacteria"/>
</dbReference>
<proteinExistence type="predicted"/>
<dbReference type="Gene3D" id="2.160.10.10">
    <property type="entry name" value="Hexapeptide repeat proteins"/>
    <property type="match status" value="1"/>
</dbReference>
<keyword evidence="1" id="KW-0808">Transferase</keyword>
<dbReference type="EMBL" id="AP009389">
    <property type="protein sequence ID" value="BAF60907.1"/>
    <property type="molecule type" value="Genomic_DNA"/>
</dbReference>
<dbReference type="SUPFAM" id="SSF51161">
    <property type="entry name" value="Trimeric LpxA-like enzymes"/>
    <property type="match status" value="1"/>
</dbReference>
<dbReference type="InterPro" id="IPR011004">
    <property type="entry name" value="Trimer_LpxA-like_sf"/>
</dbReference>
<dbReference type="InterPro" id="IPR018357">
    <property type="entry name" value="Hexapep_transf_CS"/>
</dbReference>
<dbReference type="HOGENOM" id="CLU_051638_16_1_9"/>
<dbReference type="Pfam" id="PF00132">
    <property type="entry name" value="Hexapep"/>
    <property type="match status" value="1"/>
</dbReference>
<protein>
    <recommendedName>
        <fullName evidence="6">Acetyltransferase</fullName>
    </recommendedName>
</protein>
<dbReference type="KEGG" id="pth:PTH_2726"/>
<keyword evidence="3" id="KW-0812">Transmembrane</keyword>
<gene>
    <name evidence="4" type="ordered locus">PTH_2726</name>
</gene>
<dbReference type="InterPro" id="IPR051159">
    <property type="entry name" value="Hexapeptide_acetyltransf"/>
</dbReference>
<keyword evidence="2" id="KW-0677">Repeat</keyword>
<name>A5CYP2_PELTS</name>
<feature type="transmembrane region" description="Helical" evidence="3">
    <location>
        <begin position="20"/>
        <end position="43"/>
    </location>
</feature>
<organism evidence="4 5">
    <name type="scientific">Pelotomaculum thermopropionicum (strain DSM 13744 / JCM 10971 / SI)</name>
    <dbReference type="NCBI Taxonomy" id="370438"/>
    <lineage>
        <taxon>Bacteria</taxon>
        <taxon>Bacillati</taxon>
        <taxon>Bacillota</taxon>
        <taxon>Clostridia</taxon>
        <taxon>Eubacteriales</taxon>
        <taxon>Desulfotomaculaceae</taxon>
        <taxon>Pelotomaculum</taxon>
    </lineage>
</organism>
<accession>A5CYP2</accession>
<keyword evidence="3" id="KW-1133">Transmembrane helix</keyword>
<dbReference type="PANTHER" id="PTHR23416">
    <property type="entry name" value="SIALIC ACID SYNTHASE-RELATED"/>
    <property type="match status" value="1"/>
</dbReference>